<keyword evidence="4" id="KW-0238">DNA-binding</keyword>
<dbReference type="GO" id="GO:0003677">
    <property type="term" value="F:DNA binding"/>
    <property type="evidence" value="ECO:0007669"/>
    <property type="project" value="UniProtKB-KW"/>
</dbReference>
<accession>A0A3B1E074</accession>
<keyword evidence="1" id="KW-0597">Phosphoprotein</keyword>
<evidence type="ECO:0000256" key="2">
    <source>
        <dbReference type="ARBA" id="ARBA00023012"/>
    </source>
</evidence>
<dbReference type="FunFam" id="3.40.50.2300:FF:000001">
    <property type="entry name" value="DNA-binding response regulator PhoB"/>
    <property type="match status" value="1"/>
</dbReference>
<protein>
    <recommendedName>
        <fullName evidence="6">Response regulatory domain-containing protein</fullName>
    </recommendedName>
</protein>
<evidence type="ECO:0000256" key="4">
    <source>
        <dbReference type="ARBA" id="ARBA00023125"/>
    </source>
</evidence>
<evidence type="ECO:0000256" key="3">
    <source>
        <dbReference type="ARBA" id="ARBA00023015"/>
    </source>
</evidence>
<evidence type="ECO:0000259" key="6">
    <source>
        <dbReference type="PROSITE" id="PS50110"/>
    </source>
</evidence>
<dbReference type="EMBL" id="UOGJ01000015">
    <property type="protein sequence ID" value="VAX34897.1"/>
    <property type="molecule type" value="Genomic_DNA"/>
</dbReference>
<evidence type="ECO:0000313" key="7">
    <source>
        <dbReference type="EMBL" id="VAX34897.1"/>
    </source>
</evidence>
<dbReference type="PANTHER" id="PTHR44591:SF3">
    <property type="entry name" value="RESPONSE REGULATORY DOMAIN-CONTAINING PROTEIN"/>
    <property type="match status" value="1"/>
</dbReference>
<proteinExistence type="predicted"/>
<evidence type="ECO:0000256" key="5">
    <source>
        <dbReference type="ARBA" id="ARBA00023163"/>
    </source>
</evidence>
<organism evidence="7">
    <name type="scientific">hydrothermal vent metagenome</name>
    <dbReference type="NCBI Taxonomy" id="652676"/>
    <lineage>
        <taxon>unclassified sequences</taxon>
        <taxon>metagenomes</taxon>
        <taxon>ecological metagenomes</taxon>
    </lineage>
</organism>
<gene>
    <name evidence="7" type="ORF">MNBD_UNCLBAC01-1224</name>
</gene>
<name>A0A3B1E074_9ZZZZ</name>
<dbReference type="InterPro" id="IPR011006">
    <property type="entry name" value="CheY-like_superfamily"/>
</dbReference>
<keyword evidence="3" id="KW-0805">Transcription regulation</keyword>
<keyword evidence="5" id="KW-0804">Transcription</keyword>
<dbReference type="SUPFAM" id="SSF52172">
    <property type="entry name" value="CheY-like"/>
    <property type="match status" value="1"/>
</dbReference>
<dbReference type="PANTHER" id="PTHR44591">
    <property type="entry name" value="STRESS RESPONSE REGULATOR PROTEIN 1"/>
    <property type="match status" value="1"/>
</dbReference>
<dbReference type="AlphaFoldDB" id="A0A3B1E074"/>
<evidence type="ECO:0000256" key="1">
    <source>
        <dbReference type="ARBA" id="ARBA00022553"/>
    </source>
</evidence>
<dbReference type="GO" id="GO:0000160">
    <property type="term" value="P:phosphorelay signal transduction system"/>
    <property type="evidence" value="ECO:0007669"/>
    <property type="project" value="UniProtKB-KW"/>
</dbReference>
<dbReference type="Pfam" id="PF00072">
    <property type="entry name" value="Response_reg"/>
    <property type="match status" value="1"/>
</dbReference>
<dbReference type="Gene3D" id="3.40.50.2300">
    <property type="match status" value="1"/>
</dbReference>
<reference evidence="7" key="1">
    <citation type="submission" date="2018-06" db="EMBL/GenBank/DDBJ databases">
        <authorList>
            <person name="Zhirakovskaya E."/>
        </authorList>
    </citation>
    <scope>NUCLEOTIDE SEQUENCE</scope>
</reference>
<dbReference type="SMART" id="SM00448">
    <property type="entry name" value="REC"/>
    <property type="match status" value="1"/>
</dbReference>
<sequence>MKKILVIDDEQDLVDMLKYALEAQGYIVVTAFDGLEGLEKTKKEKPDLIMLDYMMPKLDGLSFIEEIGLDEDLRKTPIIVLTGKDFILREFAYRGRCQFFNKPFDIDEVLKRIKMIFR</sequence>
<keyword evidence="2" id="KW-0902">Two-component regulatory system</keyword>
<feature type="domain" description="Response regulatory" evidence="6">
    <location>
        <begin position="3"/>
        <end position="117"/>
    </location>
</feature>
<dbReference type="PROSITE" id="PS50110">
    <property type="entry name" value="RESPONSE_REGULATORY"/>
    <property type="match status" value="1"/>
</dbReference>
<dbReference type="InterPro" id="IPR050595">
    <property type="entry name" value="Bact_response_regulator"/>
</dbReference>
<dbReference type="InterPro" id="IPR001789">
    <property type="entry name" value="Sig_transdc_resp-reg_receiver"/>
</dbReference>